<dbReference type="Gene3D" id="1.50.40.10">
    <property type="entry name" value="Mitochondrial carrier domain"/>
    <property type="match status" value="1"/>
</dbReference>
<dbReference type="OMA" id="KTILQVY"/>
<dbReference type="OrthoDB" id="77989at2759"/>
<dbReference type="AlphaFoldDB" id="M7NNH6"/>
<evidence type="ECO:0000313" key="10">
    <source>
        <dbReference type="Proteomes" id="UP000011958"/>
    </source>
</evidence>
<evidence type="ECO:0000256" key="8">
    <source>
        <dbReference type="SAM" id="Phobius"/>
    </source>
</evidence>
<evidence type="ECO:0000256" key="6">
    <source>
        <dbReference type="ARBA" id="ARBA00023136"/>
    </source>
</evidence>
<evidence type="ECO:0000256" key="1">
    <source>
        <dbReference type="ARBA" id="ARBA00004141"/>
    </source>
</evidence>
<evidence type="ECO:0000256" key="3">
    <source>
        <dbReference type="ARBA" id="ARBA00022692"/>
    </source>
</evidence>
<dbReference type="SUPFAM" id="SSF103506">
    <property type="entry name" value="Mitochondrial carrier"/>
    <property type="match status" value="1"/>
</dbReference>
<dbReference type="RefSeq" id="XP_007873453.1">
    <property type="nucleotide sequence ID" value="XM_007875262.1"/>
</dbReference>
<keyword evidence="6 7" id="KW-0472">Membrane</keyword>
<proteinExistence type="predicted"/>
<evidence type="ECO:0000313" key="9">
    <source>
        <dbReference type="EMBL" id="EMR10243.1"/>
    </source>
</evidence>
<feature type="transmembrane region" description="Helical" evidence="8">
    <location>
        <begin position="209"/>
        <end position="230"/>
    </location>
</feature>
<dbReference type="STRING" id="1069680.M7NNH6"/>
<keyword evidence="10" id="KW-1185">Reference proteome</keyword>
<organism evidence="9 10">
    <name type="scientific">Pneumocystis murina (strain B123)</name>
    <name type="common">Mouse pneumocystis pneumonia agent</name>
    <name type="synonym">Pneumocystis carinii f. sp. muris</name>
    <dbReference type="NCBI Taxonomy" id="1069680"/>
    <lineage>
        <taxon>Eukaryota</taxon>
        <taxon>Fungi</taxon>
        <taxon>Dikarya</taxon>
        <taxon>Ascomycota</taxon>
        <taxon>Taphrinomycotina</taxon>
        <taxon>Pneumocystomycetes</taxon>
        <taxon>Pneumocystaceae</taxon>
        <taxon>Pneumocystis</taxon>
    </lineage>
</organism>
<evidence type="ECO:0000256" key="7">
    <source>
        <dbReference type="PROSITE-ProRule" id="PRU00282"/>
    </source>
</evidence>
<dbReference type="EMBL" id="AFWA02000004">
    <property type="protein sequence ID" value="EMR10243.1"/>
    <property type="molecule type" value="Genomic_DNA"/>
</dbReference>
<protein>
    <recommendedName>
        <fullName evidence="11">Mitochondrial carrier</fullName>
    </recommendedName>
</protein>
<name>M7NNH6_PNEMU</name>
<dbReference type="eggNOG" id="ENOG502RQI2">
    <property type="taxonomic scope" value="Eukaryota"/>
</dbReference>
<keyword evidence="4" id="KW-0677">Repeat</keyword>
<dbReference type="VEuPathDB" id="FungiDB:PNEG_01512"/>
<reference evidence="10" key="1">
    <citation type="journal article" date="2016" name="Nat. Commun.">
        <title>Genome analysis of three Pneumocystis species reveals adaptation mechanisms to life exclusively in mammalian hosts.</title>
        <authorList>
            <person name="Ma L."/>
            <person name="Chen Z."/>
            <person name="Huang D.W."/>
            <person name="Kutty G."/>
            <person name="Ishihara M."/>
            <person name="Wang H."/>
            <person name="Abouelleil A."/>
            <person name="Bishop L."/>
            <person name="Davey E."/>
            <person name="Deng R."/>
            <person name="Deng X."/>
            <person name="Fan L."/>
            <person name="Fantoni G."/>
            <person name="Fitzgerald M."/>
            <person name="Gogineni E."/>
            <person name="Goldberg J.M."/>
            <person name="Handley G."/>
            <person name="Hu X."/>
            <person name="Huber C."/>
            <person name="Jiao X."/>
            <person name="Jones K."/>
            <person name="Levin J.Z."/>
            <person name="Liu Y."/>
            <person name="Macdonald P."/>
            <person name="Melnikov A."/>
            <person name="Raley C."/>
            <person name="Sassi M."/>
            <person name="Sherman B.T."/>
            <person name="Song X."/>
            <person name="Sykes S."/>
            <person name="Tran B."/>
            <person name="Walsh L."/>
            <person name="Xia Y."/>
            <person name="Yang J."/>
            <person name="Young S."/>
            <person name="Zeng Q."/>
            <person name="Zheng X."/>
            <person name="Stephens R."/>
            <person name="Nusbaum C."/>
            <person name="Birren B.W."/>
            <person name="Azadi P."/>
            <person name="Lempicki R.A."/>
            <person name="Cuomo C.A."/>
            <person name="Kovacs J.A."/>
        </authorList>
    </citation>
    <scope>NUCLEOTIDE SEQUENCE [LARGE SCALE GENOMIC DNA]</scope>
    <source>
        <strain evidence="10">B123</strain>
    </source>
</reference>
<evidence type="ECO:0000256" key="2">
    <source>
        <dbReference type="ARBA" id="ARBA00004325"/>
    </source>
</evidence>
<feature type="transmembrane region" description="Helical" evidence="8">
    <location>
        <begin position="250"/>
        <end position="269"/>
    </location>
</feature>
<dbReference type="Proteomes" id="UP000011958">
    <property type="component" value="Unassembled WGS sequence"/>
</dbReference>
<comment type="subcellular location">
    <subcellularLocation>
        <location evidence="1">Membrane</location>
        <topology evidence="1">Multi-pass membrane protein</topology>
    </subcellularLocation>
    <subcellularLocation>
        <location evidence="2">Mitochondrion membrane</location>
    </subcellularLocation>
</comment>
<sequence length="442" mass="50784">MNTKNLGLFEEGINPNRPYYIPSEYSYDINQGIRRNVTEQSSNKNWTESEYLNYFNLEGNKKLLKTLLLETVFLYLSVFIAQPFEIAKTLLQCQYHVKPGLQSDIEDKNKFFSEKMEEEDEDNDSIISNESDPPYFRDPDSLISSPDISCTSKKSIVDREGYVLTSPDNHEIYFPWQINVQNCGIRMAMSTLWKKEGILSLWKAQNISFVYNVLFSITESWISSFLLSIFSFPTFISRTIDFDNLLSSSFISLTSSAFTSLLLAPIDTARTRIMLTPKYLKSHQHLSSEPFFSFLICPTMLILPTLFYATLPNAFSYIVSIFFNRSGLVIDSYETPIMYNLISLLSSLTHLFIKLPLETILRRAQLHISNLKHSLIKPGRYIGISGTIWCILYEEDSRPYGLNGFYRGLKMSLYTLIGIWSLGFTSLSLDLPSNLTNLSSFQ</sequence>
<dbReference type="InterPro" id="IPR018108">
    <property type="entry name" value="MCP_transmembrane"/>
</dbReference>
<dbReference type="InterPro" id="IPR023395">
    <property type="entry name" value="MCP_dom_sf"/>
</dbReference>
<evidence type="ECO:0000256" key="4">
    <source>
        <dbReference type="ARBA" id="ARBA00022737"/>
    </source>
</evidence>
<keyword evidence="5 8" id="KW-1133">Transmembrane helix</keyword>
<keyword evidence="3 7" id="KW-0812">Transmembrane</keyword>
<evidence type="ECO:0008006" key="11">
    <source>
        <dbReference type="Google" id="ProtNLM"/>
    </source>
</evidence>
<feature type="transmembrane region" description="Helical" evidence="8">
    <location>
        <begin position="337"/>
        <end position="357"/>
    </location>
</feature>
<dbReference type="HOGENOM" id="CLU_029376_1_0_1"/>
<feature type="repeat" description="Solcar" evidence="7">
    <location>
        <begin position="334"/>
        <end position="433"/>
    </location>
</feature>
<gene>
    <name evidence="9" type="ORF">PNEG_01512</name>
</gene>
<dbReference type="GO" id="GO:0031966">
    <property type="term" value="C:mitochondrial membrane"/>
    <property type="evidence" value="ECO:0007669"/>
    <property type="project" value="UniProtKB-SubCell"/>
</dbReference>
<comment type="caution">
    <text evidence="9">The sequence shown here is derived from an EMBL/GenBank/DDBJ whole genome shotgun (WGS) entry which is preliminary data.</text>
</comment>
<dbReference type="GeneID" id="19895207"/>
<accession>M7NNH6</accession>
<dbReference type="PROSITE" id="PS50920">
    <property type="entry name" value="SOLCAR"/>
    <property type="match status" value="1"/>
</dbReference>
<evidence type="ECO:0000256" key="5">
    <source>
        <dbReference type="ARBA" id="ARBA00022989"/>
    </source>
</evidence>
<dbReference type="PANTHER" id="PTHR24089">
    <property type="entry name" value="SOLUTE CARRIER FAMILY 25"/>
    <property type="match status" value="1"/>
</dbReference>